<accession>A0A9J6ATT0</accession>
<dbReference type="EMBL" id="JACXVP010000002">
    <property type="protein sequence ID" value="KAG5627626.1"/>
    <property type="molecule type" value="Genomic_DNA"/>
</dbReference>
<sequence length="75" mass="8596">MKIVVEGDQSIALEEFKCIFSLRVERLLRCCLRLVQLTSTSHQGNLDRQDWSGWSNTKCYDYDSNVRAAGIGEIQ</sequence>
<gene>
    <name evidence="1" type="ORF">H5410_012844</name>
</gene>
<dbReference type="GO" id="GO:0004896">
    <property type="term" value="F:cytokine receptor activity"/>
    <property type="evidence" value="ECO:0007669"/>
    <property type="project" value="InterPro"/>
</dbReference>
<dbReference type="InterPro" id="IPR003531">
    <property type="entry name" value="Hempt_rcpt_S_F1_CS"/>
</dbReference>
<dbReference type="PROSITE" id="PS01355">
    <property type="entry name" value="HEMATOPO_REC_S_F1"/>
    <property type="match status" value="1"/>
</dbReference>
<dbReference type="Proteomes" id="UP000824120">
    <property type="component" value="Chromosome 2"/>
</dbReference>
<proteinExistence type="predicted"/>
<organism evidence="1 2">
    <name type="scientific">Solanum commersonii</name>
    <name type="common">Commerson's wild potato</name>
    <name type="synonym">Commerson's nightshade</name>
    <dbReference type="NCBI Taxonomy" id="4109"/>
    <lineage>
        <taxon>Eukaryota</taxon>
        <taxon>Viridiplantae</taxon>
        <taxon>Streptophyta</taxon>
        <taxon>Embryophyta</taxon>
        <taxon>Tracheophyta</taxon>
        <taxon>Spermatophyta</taxon>
        <taxon>Magnoliopsida</taxon>
        <taxon>eudicotyledons</taxon>
        <taxon>Gunneridae</taxon>
        <taxon>Pentapetalae</taxon>
        <taxon>asterids</taxon>
        <taxon>lamiids</taxon>
        <taxon>Solanales</taxon>
        <taxon>Solanaceae</taxon>
        <taxon>Solanoideae</taxon>
        <taxon>Solaneae</taxon>
        <taxon>Solanum</taxon>
    </lineage>
</organism>
<evidence type="ECO:0000313" key="2">
    <source>
        <dbReference type="Proteomes" id="UP000824120"/>
    </source>
</evidence>
<reference evidence="1 2" key="1">
    <citation type="submission" date="2020-09" db="EMBL/GenBank/DDBJ databases">
        <title>De no assembly of potato wild relative species, Solanum commersonii.</title>
        <authorList>
            <person name="Cho K."/>
        </authorList>
    </citation>
    <scope>NUCLEOTIDE SEQUENCE [LARGE SCALE GENOMIC DNA]</scope>
    <source>
        <strain evidence="1">LZ3.2</strain>
        <tissue evidence="1">Leaf</tissue>
    </source>
</reference>
<name>A0A9J6ATT0_SOLCO</name>
<comment type="caution">
    <text evidence="1">The sequence shown here is derived from an EMBL/GenBank/DDBJ whole genome shotgun (WGS) entry which is preliminary data.</text>
</comment>
<protein>
    <submittedName>
        <fullName evidence="1">Uncharacterized protein</fullName>
    </submittedName>
</protein>
<evidence type="ECO:0000313" key="1">
    <source>
        <dbReference type="EMBL" id="KAG5627626.1"/>
    </source>
</evidence>
<dbReference type="GO" id="GO:0016020">
    <property type="term" value="C:membrane"/>
    <property type="evidence" value="ECO:0007669"/>
    <property type="project" value="InterPro"/>
</dbReference>
<keyword evidence="2" id="KW-1185">Reference proteome</keyword>
<dbReference type="AlphaFoldDB" id="A0A9J6ATT0"/>